<dbReference type="Pfam" id="PF26080">
    <property type="entry name" value="CUB_animal"/>
    <property type="match status" value="1"/>
</dbReference>
<gene>
    <name evidence="4" type="ORF">QYM36_001068</name>
</gene>
<proteinExistence type="predicted"/>
<dbReference type="Gene3D" id="2.60.120.290">
    <property type="entry name" value="Spermadhesin, CUB domain"/>
    <property type="match status" value="2"/>
</dbReference>
<comment type="caution">
    <text evidence="4">The sequence shown here is derived from an EMBL/GenBank/DDBJ whole genome shotgun (WGS) entry which is preliminary data.</text>
</comment>
<protein>
    <recommendedName>
        <fullName evidence="3">CUB domain-containing protein</fullName>
    </recommendedName>
</protein>
<name>A0AA88I9J3_ARTSF</name>
<dbReference type="InterPro" id="IPR000859">
    <property type="entry name" value="CUB_dom"/>
</dbReference>
<reference evidence="4" key="1">
    <citation type="submission" date="2023-07" db="EMBL/GenBank/DDBJ databases">
        <title>Chromosome-level genome assembly of Artemia franciscana.</title>
        <authorList>
            <person name="Jo E."/>
        </authorList>
    </citation>
    <scope>NUCLEOTIDE SEQUENCE</scope>
    <source>
        <tissue evidence="4">Whole body</tissue>
    </source>
</reference>
<dbReference type="SUPFAM" id="SSF49854">
    <property type="entry name" value="Spermadhesin, CUB domain"/>
    <property type="match status" value="2"/>
</dbReference>
<keyword evidence="5" id="KW-1185">Reference proteome</keyword>
<feature type="domain" description="CUB" evidence="3">
    <location>
        <begin position="60"/>
        <end position="191"/>
    </location>
</feature>
<dbReference type="PANTHER" id="PTHR33236:SF5">
    <property type="entry name" value="CUB DOMAIN-CONTAINING PROTEIN"/>
    <property type="match status" value="1"/>
</dbReference>
<dbReference type="EMBL" id="JAVRJZ010000003">
    <property type="protein sequence ID" value="KAK2724430.1"/>
    <property type="molecule type" value="Genomic_DNA"/>
</dbReference>
<feature type="domain" description="CUB" evidence="3">
    <location>
        <begin position="203"/>
        <end position="340"/>
    </location>
</feature>
<dbReference type="PROSITE" id="PS01180">
    <property type="entry name" value="CUB"/>
    <property type="match status" value="2"/>
</dbReference>
<dbReference type="InterPro" id="IPR035914">
    <property type="entry name" value="Sperma_CUB_dom_sf"/>
</dbReference>
<sequence>MNFLSVFSIIRFPNNECVSTNPLYNGTCLSSAECSTGGGTAYGTCASGFGVCCVFVVSTCGSTSNKNCTYFQNPEYPTGVNPQLQCSLTVQKCNPNICQLRLDFQDFVIAQPNTAEYSEDAANYQGQCDTDSFTISGGSNPIPILCGNNTGQHMYVDMSSGQNAFTMTFSIGNGPGEENGARTWNVKITQLPCSSITNAPAQCLQYYTSTTGTLTSFNYGDGLTHLANQDYAICIRMAEGYCGICYTACSDSAIGISDGSDPKVGAASCNLDWLNIAGGFAQGTTKSADRFCGMGLVAADGDNPSPICTTSKPFEVRFRTNQNEAEDDADTGFCVNYNQQPCNR</sequence>
<dbReference type="InterPro" id="IPR058698">
    <property type="entry name" value="CUB_metazoa"/>
</dbReference>
<evidence type="ECO:0000259" key="3">
    <source>
        <dbReference type="PROSITE" id="PS01180"/>
    </source>
</evidence>
<dbReference type="AlphaFoldDB" id="A0AA88I9J3"/>
<dbReference type="Proteomes" id="UP001187531">
    <property type="component" value="Unassembled WGS sequence"/>
</dbReference>
<evidence type="ECO:0000313" key="5">
    <source>
        <dbReference type="Proteomes" id="UP001187531"/>
    </source>
</evidence>
<keyword evidence="1" id="KW-1015">Disulfide bond</keyword>
<accession>A0AA88I9J3</accession>
<comment type="caution">
    <text evidence="2">Lacks conserved residue(s) required for the propagation of feature annotation.</text>
</comment>
<evidence type="ECO:0000313" key="4">
    <source>
        <dbReference type="EMBL" id="KAK2724430.1"/>
    </source>
</evidence>
<evidence type="ECO:0000256" key="2">
    <source>
        <dbReference type="PROSITE-ProRule" id="PRU00059"/>
    </source>
</evidence>
<organism evidence="4 5">
    <name type="scientific">Artemia franciscana</name>
    <name type="common">Brine shrimp</name>
    <name type="synonym">Artemia sanfranciscana</name>
    <dbReference type="NCBI Taxonomy" id="6661"/>
    <lineage>
        <taxon>Eukaryota</taxon>
        <taxon>Metazoa</taxon>
        <taxon>Ecdysozoa</taxon>
        <taxon>Arthropoda</taxon>
        <taxon>Crustacea</taxon>
        <taxon>Branchiopoda</taxon>
        <taxon>Anostraca</taxon>
        <taxon>Artemiidae</taxon>
        <taxon>Artemia</taxon>
    </lineage>
</organism>
<dbReference type="PANTHER" id="PTHR33236">
    <property type="entry name" value="INTRAFLAGELLAR TRANSPORT PROTEIN 122 FAMILY PROTEIN-RELATED"/>
    <property type="match status" value="1"/>
</dbReference>
<dbReference type="Pfam" id="PF00431">
    <property type="entry name" value="CUB"/>
    <property type="match status" value="1"/>
</dbReference>
<evidence type="ECO:0000256" key="1">
    <source>
        <dbReference type="ARBA" id="ARBA00023157"/>
    </source>
</evidence>